<dbReference type="SUPFAM" id="SSF55031">
    <property type="entry name" value="Bacterial exopeptidase dimerisation domain"/>
    <property type="match status" value="1"/>
</dbReference>
<evidence type="ECO:0000313" key="4">
    <source>
        <dbReference type="EMBL" id="MBM6922147.1"/>
    </source>
</evidence>
<evidence type="ECO:0000259" key="3">
    <source>
        <dbReference type="Pfam" id="PF07687"/>
    </source>
</evidence>
<dbReference type="PANTHER" id="PTHR43808">
    <property type="entry name" value="ACETYLORNITHINE DEACETYLASE"/>
    <property type="match status" value="1"/>
</dbReference>
<dbReference type="RefSeq" id="WP_204719183.1">
    <property type="nucleotide sequence ID" value="NZ_JACSNR010000001.1"/>
</dbReference>
<accession>A0ABS2GI50</accession>
<dbReference type="Pfam" id="PF01546">
    <property type="entry name" value="Peptidase_M20"/>
    <property type="match status" value="1"/>
</dbReference>
<dbReference type="EMBL" id="JACSNR010000001">
    <property type="protein sequence ID" value="MBM6922147.1"/>
    <property type="molecule type" value="Genomic_DNA"/>
</dbReference>
<feature type="domain" description="Peptidase M20 dimerisation" evidence="3">
    <location>
        <begin position="199"/>
        <end position="296"/>
    </location>
</feature>
<organism evidence="4 5">
    <name type="scientific">Hydrogenoanaerobacterium saccharovorans</name>
    <dbReference type="NCBI Taxonomy" id="474960"/>
    <lineage>
        <taxon>Bacteria</taxon>
        <taxon>Bacillati</taxon>
        <taxon>Bacillota</taxon>
        <taxon>Clostridia</taxon>
        <taxon>Eubacteriales</taxon>
        <taxon>Oscillospiraceae</taxon>
        <taxon>Hydrogenoanaerobacterium</taxon>
    </lineage>
</organism>
<gene>
    <name evidence="4" type="ORF">H9X81_00360</name>
</gene>
<dbReference type="PANTHER" id="PTHR43808:SF9">
    <property type="entry name" value="BLL0789 PROTEIN"/>
    <property type="match status" value="1"/>
</dbReference>
<dbReference type="InterPro" id="IPR050072">
    <property type="entry name" value="Peptidase_M20A"/>
</dbReference>
<sequence>MKTLYTQVFEFIDSHRSDMLAMWEDFVNTPSQARDREAAMRMAEKLTAVLEETGMTVTAHDVGPVNSCTLEAVWGADRPGQPVLFGGHYDTVNSSPVENPVPGADNEWDGTPHFRVDSQGKAYGLGCLDMKGGIVIAIWVVKALQALGWAERPVKFILAGDEDKGHFDADTPQLLIRLAKGALCCFNMETGRVNNDICIGRKGGGEGELTVRGTAAHAGNDFHSGRNAVLEMAYKEIELAELNDLELGTTVTPTVIKGGTVPNGIPDHCHLYFDVRYRKFEEAQRVKEAFERIAAHSHIDGTHTDCIYKEYQVPFDETPDGTALADFVAEVSRELGMGDMGKINLGGGSDACYFTIAGVPTICAMGVCGQFNHSSKEYALVETLYTRAKLLTCAVLDLEKFVQR</sequence>
<dbReference type="InterPro" id="IPR036264">
    <property type="entry name" value="Bact_exopeptidase_dim_dom"/>
</dbReference>
<evidence type="ECO:0000256" key="2">
    <source>
        <dbReference type="ARBA" id="ARBA00022801"/>
    </source>
</evidence>
<dbReference type="Gene3D" id="3.40.630.10">
    <property type="entry name" value="Zn peptidases"/>
    <property type="match status" value="1"/>
</dbReference>
<keyword evidence="1" id="KW-0479">Metal-binding</keyword>
<comment type="caution">
    <text evidence="4">The sequence shown here is derived from an EMBL/GenBank/DDBJ whole genome shotgun (WGS) entry which is preliminary data.</text>
</comment>
<dbReference type="InterPro" id="IPR002933">
    <property type="entry name" value="Peptidase_M20"/>
</dbReference>
<protein>
    <submittedName>
        <fullName evidence="4">M20/M25/M40 family metallo-hydrolase</fullName>
    </submittedName>
</protein>
<dbReference type="Pfam" id="PF07687">
    <property type="entry name" value="M20_dimer"/>
    <property type="match status" value="1"/>
</dbReference>
<dbReference type="Gene3D" id="3.30.70.360">
    <property type="match status" value="1"/>
</dbReference>
<keyword evidence="2" id="KW-0378">Hydrolase</keyword>
<dbReference type="Proteomes" id="UP000724149">
    <property type="component" value="Unassembled WGS sequence"/>
</dbReference>
<evidence type="ECO:0000313" key="5">
    <source>
        <dbReference type="Proteomes" id="UP000724149"/>
    </source>
</evidence>
<proteinExistence type="predicted"/>
<reference evidence="4 5" key="1">
    <citation type="journal article" date="2021" name="Sci. Rep.">
        <title>The distribution of antibiotic resistance genes in chicken gut microbiota commensals.</title>
        <authorList>
            <person name="Juricova H."/>
            <person name="Matiasovicova J."/>
            <person name="Kubasova T."/>
            <person name="Cejkova D."/>
            <person name="Rychlik I."/>
        </authorList>
    </citation>
    <scope>NUCLEOTIDE SEQUENCE [LARGE SCALE GENOMIC DNA]</scope>
    <source>
        <strain evidence="4 5">An564</strain>
    </source>
</reference>
<keyword evidence="5" id="KW-1185">Reference proteome</keyword>
<dbReference type="InterPro" id="IPR011650">
    <property type="entry name" value="Peptidase_M20_dimer"/>
</dbReference>
<name>A0ABS2GI50_9FIRM</name>
<dbReference type="SUPFAM" id="SSF53187">
    <property type="entry name" value="Zn-dependent exopeptidases"/>
    <property type="match status" value="1"/>
</dbReference>
<evidence type="ECO:0000256" key="1">
    <source>
        <dbReference type="ARBA" id="ARBA00022723"/>
    </source>
</evidence>